<keyword evidence="3" id="KW-1185">Reference proteome</keyword>
<name>A0A251XMX2_CLAMM</name>
<dbReference type="PANTHER" id="PTHR43316:SF3">
    <property type="entry name" value="HALOACID DEHALOGENASE, TYPE II (AFU_ORTHOLOGUE AFUA_2G07750)-RELATED"/>
    <property type="match status" value="1"/>
</dbReference>
<comment type="caution">
    <text evidence="2">The sequence shown here is derived from an EMBL/GenBank/DDBJ whole genome shotgun (WGS) entry which is preliminary data.</text>
</comment>
<dbReference type="SUPFAM" id="SSF56784">
    <property type="entry name" value="HAD-like"/>
    <property type="match status" value="1"/>
</dbReference>
<proteinExistence type="predicted"/>
<keyword evidence="1" id="KW-0378">Hydrolase</keyword>
<evidence type="ECO:0000313" key="2">
    <source>
        <dbReference type="EMBL" id="OUE04549.1"/>
    </source>
</evidence>
<dbReference type="InterPro" id="IPR051540">
    <property type="entry name" value="S-2-haloacid_dehalogenase"/>
</dbReference>
<dbReference type="NCBIfam" id="TIGR01549">
    <property type="entry name" value="HAD-SF-IA-v1"/>
    <property type="match status" value="1"/>
</dbReference>
<dbReference type="SFLD" id="SFLDG01129">
    <property type="entry name" value="C1.5:_HAD__Beta-PGM__Phosphata"/>
    <property type="match status" value="1"/>
</dbReference>
<dbReference type="InterPro" id="IPR036412">
    <property type="entry name" value="HAD-like_sf"/>
</dbReference>
<evidence type="ECO:0000313" key="3">
    <source>
        <dbReference type="Proteomes" id="UP000195062"/>
    </source>
</evidence>
<sequence>MSYSRGGRFFRRYNVRKHLASASTIVFDLAGTLTPSVPAFAKSTAWGAYASVVRPADVEASVLALEAAEDSARVACVERGSSWSFRRVLADSGMPYRLEAVEAFIDTWRPGLRVPADISSRLRIIHDAGYRVGLVSNTIWPADWHGRLLEADGARASFDLTVYSSSTPWAKPNQRIFAYALRELGCDRASDALFVGDRTFEDLDGAHLSGMKAVLVAMSLRAPAASQSNVGIFGLCWMGLSLGPYSEMM</sequence>
<protein>
    <submittedName>
        <fullName evidence="2">DUMP phosphatase</fullName>
    </submittedName>
</protein>
<accession>A0A251XMX2</accession>
<dbReference type="Gene3D" id="3.40.50.1000">
    <property type="entry name" value="HAD superfamily/HAD-like"/>
    <property type="match status" value="1"/>
</dbReference>
<dbReference type="Pfam" id="PF00702">
    <property type="entry name" value="Hydrolase"/>
    <property type="match status" value="1"/>
</dbReference>
<dbReference type="GO" id="GO:0016787">
    <property type="term" value="F:hydrolase activity"/>
    <property type="evidence" value="ECO:0007669"/>
    <property type="project" value="UniProtKB-KW"/>
</dbReference>
<dbReference type="InterPro" id="IPR023214">
    <property type="entry name" value="HAD_sf"/>
</dbReference>
<dbReference type="InterPro" id="IPR006439">
    <property type="entry name" value="HAD-SF_hydro_IA"/>
</dbReference>
<dbReference type="AlphaFoldDB" id="A0A251XMX2"/>
<dbReference type="PANTHER" id="PTHR43316">
    <property type="entry name" value="HYDROLASE, HALOACID DELAHOGENASE-RELATED"/>
    <property type="match status" value="1"/>
</dbReference>
<dbReference type="SFLD" id="SFLDS00003">
    <property type="entry name" value="Haloacid_Dehalogenase"/>
    <property type="match status" value="1"/>
</dbReference>
<dbReference type="Proteomes" id="UP000195062">
    <property type="component" value="Unassembled WGS sequence"/>
</dbReference>
<evidence type="ECO:0000256" key="1">
    <source>
        <dbReference type="ARBA" id="ARBA00022801"/>
    </source>
</evidence>
<gene>
    <name evidence="2" type="ORF">CMMCAS07_06355</name>
</gene>
<dbReference type="EMBL" id="MDHH01000001">
    <property type="protein sequence ID" value="OUE04549.1"/>
    <property type="molecule type" value="Genomic_DNA"/>
</dbReference>
<reference evidence="2 3" key="1">
    <citation type="submission" date="2016-08" db="EMBL/GenBank/DDBJ databases">
        <title>Genome sequence of Clavibacter michiganensis subsp. michiganensis strain CASJ007.</title>
        <authorList>
            <person name="Thapa S.P."/>
            <person name="Coaker G."/>
        </authorList>
    </citation>
    <scope>NUCLEOTIDE SEQUENCE [LARGE SCALE GENOMIC DNA]</scope>
    <source>
        <strain evidence="2">CASJ007</strain>
    </source>
</reference>
<organism evidence="2 3">
    <name type="scientific">Clavibacter michiganensis subsp. michiganensis</name>
    <dbReference type="NCBI Taxonomy" id="33013"/>
    <lineage>
        <taxon>Bacteria</taxon>
        <taxon>Bacillati</taxon>
        <taxon>Actinomycetota</taxon>
        <taxon>Actinomycetes</taxon>
        <taxon>Micrococcales</taxon>
        <taxon>Microbacteriaceae</taxon>
        <taxon>Clavibacter</taxon>
    </lineage>
</organism>